<protein>
    <submittedName>
        <fullName evidence="1">Uncharacterized protein</fullName>
    </submittedName>
</protein>
<sequence length="61" mass="7247">MMMMYIQVNLCHMMVLFKLSLRESIECNNDQFEKGHKNMLKKLTKLLQSSLQKTARVRLNS</sequence>
<gene>
    <name evidence="1" type="primary">ORF199779</name>
</gene>
<dbReference type="AlphaFoldDB" id="A0A0B7BPE1"/>
<name>A0A0B7BPE1_9EUPU</name>
<organism evidence="1">
    <name type="scientific">Arion vulgaris</name>
    <dbReference type="NCBI Taxonomy" id="1028688"/>
    <lineage>
        <taxon>Eukaryota</taxon>
        <taxon>Metazoa</taxon>
        <taxon>Spiralia</taxon>
        <taxon>Lophotrochozoa</taxon>
        <taxon>Mollusca</taxon>
        <taxon>Gastropoda</taxon>
        <taxon>Heterobranchia</taxon>
        <taxon>Euthyneura</taxon>
        <taxon>Panpulmonata</taxon>
        <taxon>Eupulmonata</taxon>
        <taxon>Stylommatophora</taxon>
        <taxon>Helicina</taxon>
        <taxon>Arionoidea</taxon>
        <taxon>Arionidae</taxon>
        <taxon>Arion</taxon>
    </lineage>
</organism>
<proteinExistence type="predicted"/>
<accession>A0A0B7BPE1</accession>
<dbReference type="EMBL" id="HACG01047371">
    <property type="protein sequence ID" value="CEK94236.1"/>
    <property type="molecule type" value="Transcribed_RNA"/>
</dbReference>
<reference evidence="1" key="1">
    <citation type="submission" date="2014-12" db="EMBL/GenBank/DDBJ databases">
        <title>Insight into the proteome of Arion vulgaris.</title>
        <authorList>
            <person name="Aradska J."/>
            <person name="Bulat T."/>
            <person name="Smidak R."/>
            <person name="Sarate P."/>
            <person name="Gangsoo J."/>
            <person name="Sialana F."/>
            <person name="Bilban M."/>
            <person name="Lubec G."/>
        </authorList>
    </citation>
    <scope>NUCLEOTIDE SEQUENCE</scope>
    <source>
        <tissue evidence="1">Skin</tissue>
    </source>
</reference>
<evidence type="ECO:0000313" key="1">
    <source>
        <dbReference type="EMBL" id="CEK94236.1"/>
    </source>
</evidence>